<reference evidence="4" key="2">
    <citation type="journal article" date="2023" name="Commun. Biol.">
        <title>Intrasexual cuticular hydrocarbon dimorphism in a wasp sheds light on hydrocarbon biosynthesis genes in Hymenoptera.</title>
        <authorList>
            <person name="Moris V.C."/>
            <person name="Podsiadlowski L."/>
            <person name="Martin S."/>
            <person name="Oeyen J.P."/>
            <person name="Donath A."/>
            <person name="Petersen M."/>
            <person name="Wilbrandt J."/>
            <person name="Misof B."/>
            <person name="Liedtke D."/>
            <person name="Thamm M."/>
            <person name="Scheiner R."/>
            <person name="Schmitt T."/>
            <person name="Niehuis O."/>
        </authorList>
    </citation>
    <scope>NUCLEOTIDE SEQUENCE</scope>
    <source>
        <strain evidence="4">GBR_01_08_01A</strain>
    </source>
</reference>
<protein>
    <recommendedName>
        <fullName evidence="3">Ribonucleotide reductase large subunit domain-containing protein</fullName>
    </recommendedName>
</protein>
<dbReference type="InterPro" id="IPR039718">
    <property type="entry name" value="Rrm1"/>
</dbReference>
<sequence length="310" mass="35455">YPCDRAKFSNLRHRPIGIGVQGLADIFAELNYPFESFEARILNIDIFETIYFAALEATCSLAKETGRTYETYSGSFVSRGLLNFDAWSERRTSFLEKIRNDGHDVTRVTSAMLDRPRLRWNWAKLRRDISVHGIYNSLLVSPMPTASTAQILGNNESIDPIPSNIFVRRVLSGDFTVVNRRLLLELVRLGLWNADVRDQVIANSGSIQNIAGIPSRLKEVYKTAWEISQKIVLVMAAERSLYIDQSQSLNVYMSEPTPDKLTSMHFFGWQLGLKTGMYYLRTQPAARAIQFTVRRRLNVDSNDNARDRDY</sequence>
<keyword evidence="2" id="KW-0215">Deoxyribonucleotide synthesis</keyword>
<accession>A0AAD9VHJ0</accession>
<dbReference type="InterPro" id="IPR000788">
    <property type="entry name" value="RNR_lg_C"/>
</dbReference>
<dbReference type="Pfam" id="PF02867">
    <property type="entry name" value="Ribonuc_red_lgC"/>
    <property type="match status" value="1"/>
</dbReference>
<comment type="similarity">
    <text evidence="1">Belongs to the ribonucleoside diphosphate reductase large chain family.</text>
</comment>
<dbReference type="Proteomes" id="UP001258017">
    <property type="component" value="Unassembled WGS sequence"/>
</dbReference>
<name>A0AAD9VHJ0_9HYME</name>
<evidence type="ECO:0000259" key="3">
    <source>
        <dbReference type="PROSITE" id="PS00089"/>
    </source>
</evidence>
<dbReference type="PROSITE" id="PS00089">
    <property type="entry name" value="RIBORED_LARGE"/>
    <property type="match status" value="1"/>
</dbReference>
<evidence type="ECO:0000313" key="4">
    <source>
        <dbReference type="EMBL" id="KAK2574803.1"/>
    </source>
</evidence>
<feature type="domain" description="Ribonucleotide reductase large subunit" evidence="3">
    <location>
        <begin position="122"/>
        <end position="144"/>
    </location>
</feature>
<dbReference type="Gene3D" id="3.20.70.20">
    <property type="match status" value="1"/>
</dbReference>
<dbReference type="PANTHER" id="PTHR11573:SF6">
    <property type="entry name" value="RIBONUCLEOSIDE-DIPHOSPHATE REDUCTASE LARGE SUBUNIT"/>
    <property type="match status" value="1"/>
</dbReference>
<dbReference type="GO" id="GO:0009263">
    <property type="term" value="P:deoxyribonucleotide biosynthetic process"/>
    <property type="evidence" value="ECO:0007669"/>
    <property type="project" value="UniProtKB-KW"/>
</dbReference>
<evidence type="ECO:0000256" key="1">
    <source>
        <dbReference type="ARBA" id="ARBA00010406"/>
    </source>
</evidence>
<gene>
    <name evidence="4" type="ORF">KPH14_013071</name>
</gene>
<dbReference type="GO" id="GO:0004748">
    <property type="term" value="F:ribonucleoside-diphosphate reductase activity, thioredoxin disulfide as acceptor"/>
    <property type="evidence" value="ECO:0007669"/>
    <property type="project" value="TreeGrafter"/>
</dbReference>
<reference evidence="4" key="1">
    <citation type="submission" date="2021-08" db="EMBL/GenBank/DDBJ databases">
        <authorList>
            <person name="Misof B."/>
            <person name="Oliver O."/>
            <person name="Podsiadlowski L."/>
            <person name="Donath A."/>
            <person name="Peters R."/>
            <person name="Mayer C."/>
            <person name="Rust J."/>
            <person name="Gunkel S."/>
            <person name="Lesny P."/>
            <person name="Martin S."/>
            <person name="Oeyen J.P."/>
            <person name="Petersen M."/>
            <person name="Panagiotis P."/>
            <person name="Wilbrandt J."/>
            <person name="Tanja T."/>
        </authorList>
    </citation>
    <scope>NUCLEOTIDE SEQUENCE</scope>
    <source>
        <strain evidence="4">GBR_01_08_01A</strain>
        <tissue evidence="4">Thorax + abdomen</tissue>
    </source>
</reference>
<dbReference type="PANTHER" id="PTHR11573">
    <property type="entry name" value="RIBONUCLEOSIDE-DIPHOSPHATE REDUCTASE LARGE CHAIN"/>
    <property type="match status" value="1"/>
</dbReference>
<dbReference type="SUPFAM" id="SSF51998">
    <property type="entry name" value="PFL-like glycyl radical enzymes"/>
    <property type="match status" value="1"/>
</dbReference>
<proteinExistence type="inferred from homology"/>
<evidence type="ECO:0000313" key="5">
    <source>
        <dbReference type="Proteomes" id="UP001258017"/>
    </source>
</evidence>
<organism evidence="4 5">
    <name type="scientific">Odynerus spinipes</name>
    <dbReference type="NCBI Taxonomy" id="1348599"/>
    <lineage>
        <taxon>Eukaryota</taxon>
        <taxon>Metazoa</taxon>
        <taxon>Ecdysozoa</taxon>
        <taxon>Arthropoda</taxon>
        <taxon>Hexapoda</taxon>
        <taxon>Insecta</taxon>
        <taxon>Pterygota</taxon>
        <taxon>Neoptera</taxon>
        <taxon>Endopterygota</taxon>
        <taxon>Hymenoptera</taxon>
        <taxon>Apocrita</taxon>
        <taxon>Aculeata</taxon>
        <taxon>Vespoidea</taxon>
        <taxon>Vespidae</taxon>
        <taxon>Eumeninae</taxon>
        <taxon>Odynerus</taxon>
    </lineage>
</organism>
<feature type="non-terminal residue" evidence="4">
    <location>
        <position position="310"/>
    </location>
</feature>
<dbReference type="GO" id="GO:0005971">
    <property type="term" value="C:ribonucleoside-diphosphate reductase complex"/>
    <property type="evidence" value="ECO:0007669"/>
    <property type="project" value="TreeGrafter"/>
</dbReference>
<dbReference type="InterPro" id="IPR013346">
    <property type="entry name" value="NrdE_NrdA_C"/>
</dbReference>
<feature type="non-terminal residue" evidence="4">
    <location>
        <position position="1"/>
    </location>
</feature>
<dbReference type="EMBL" id="JAIFRP010004827">
    <property type="protein sequence ID" value="KAK2574803.1"/>
    <property type="molecule type" value="Genomic_DNA"/>
</dbReference>
<evidence type="ECO:0000256" key="2">
    <source>
        <dbReference type="ARBA" id="ARBA00023116"/>
    </source>
</evidence>
<dbReference type="AlphaFoldDB" id="A0AAD9VHJ0"/>
<dbReference type="GO" id="GO:0005524">
    <property type="term" value="F:ATP binding"/>
    <property type="evidence" value="ECO:0007669"/>
    <property type="project" value="TreeGrafter"/>
</dbReference>
<dbReference type="PRINTS" id="PR01183">
    <property type="entry name" value="RIBORDTASEM1"/>
</dbReference>
<keyword evidence="5" id="KW-1185">Reference proteome</keyword>
<comment type="caution">
    <text evidence="4">The sequence shown here is derived from an EMBL/GenBank/DDBJ whole genome shotgun (WGS) entry which is preliminary data.</text>
</comment>